<proteinExistence type="predicted"/>
<reference evidence="1 2" key="1">
    <citation type="submission" date="2024-06" db="EMBL/GenBank/DDBJ databases">
        <title>Genomic Encyclopedia of Type Strains, Phase V (KMG-V): Genome sequencing to study the core and pangenomes of soil and plant-associated prokaryotes.</title>
        <authorList>
            <person name="Whitman W."/>
        </authorList>
    </citation>
    <scope>NUCLEOTIDE SEQUENCE [LARGE SCALE GENOMIC DNA]</scope>
    <source>
        <strain evidence="1 2">NE40</strain>
    </source>
</reference>
<dbReference type="Proteomes" id="UP001549366">
    <property type="component" value="Unassembled WGS sequence"/>
</dbReference>
<name>A0ABV2SD69_9GAMM</name>
<evidence type="ECO:0000313" key="1">
    <source>
        <dbReference type="EMBL" id="MET4755709.1"/>
    </source>
</evidence>
<organism evidence="1 2">
    <name type="scientific">Endozoicomonas lisbonensis</name>
    <dbReference type="NCBI Taxonomy" id="3120522"/>
    <lineage>
        <taxon>Bacteria</taxon>
        <taxon>Pseudomonadati</taxon>
        <taxon>Pseudomonadota</taxon>
        <taxon>Gammaproteobacteria</taxon>
        <taxon>Oceanospirillales</taxon>
        <taxon>Endozoicomonadaceae</taxon>
        <taxon>Endozoicomonas</taxon>
    </lineage>
</organism>
<gene>
    <name evidence="1" type="ORF">V5J35_000901</name>
</gene>
<sequence length="52" mass="6099">MFRSIDTLADLIEESKNCQDKDYKPDDVLYRFVSANRPPYDIGNCEKKPPVY</sequence>
<keyword evidence="2" id="KW-1185">Reference proteome</keyword>
<protein>
    <submittedName>
        <fullName evidence="1">Uncharacterized protein</fullName>
    </submittedName>
</protein>
<comment type="caution">
    <text evidence="1">The sequence shown here is derived from an EMBL/GenBank/DDBJ whole genome shotgun (WGS) entry which is preliminary data.</text>
</comment>
<dbReference type="EMBL" id="JBEWTB010000002">
    <property type="protein sequence ID" value="MET4755709.1"/>
    <property type="molecule type" value="Genomic_DNA"/>
</dbReference>
<evidence type="ECO:0000313" key="2">
    <source>
        <dbReference type="Proteomes" id="UP001549366"/>
    </source>
</evidence>
<accession>A0ABV2SD69</accession>